<comment type="similarity">
    <text evidence="1 2">Belongs to the LOG family.</text>
</comment>
<organism evidence="3 4">
    <name type="scientific">Streptococcus pseudoporcinus</name>
    <dbReference type="NCBI Taxonomy" id="361101"/>
    <lineage>
        <taxon>Bacteria</taxon>
        <taxon>Bacillati</taxon>
        <taxon>Bacillota</taxon>
        <taxon>Bacilli</taxon>
        <taxon>Lactobacillales</taxon>
        <taxon>Streptococcaceae</taxon>
        <taxon>Streptococcus</taxon>
    </lineage>
</organism>
<evidence type="ECO:0000313" key="3">
    <source>
        <dbReference type="EMBL" id="VTS12452.1"/>
    </source>
</evidence>
<dbReference type="InterPro" id="IPR005269">
    <property type="entry name" value="LOG"/>
</dbReference>
<dbReference type="PANTHER" id="PTHR31223:SF70">
    <property type="entry name" value="LOG FAMILY PROTEIN YJL055W"/>
    <property type="match status" value="1"/>
</dbReference>
<name>A0A4U9XI54_9STRE</name>
<gene>
    <name evidence="3" type="primary">yvdD</name>
    <name evidence="3" type="ORF">NCTC5386_00262</name>
</gene>
<reference evidence="3 4" key="1">
    <citation type="submission" date="2019-05" db="EMBL/GenBank/DDBJ databases">
        <authorList>
            <consortium name="Pathogen Informatics"/>
        </authorList>
    </citation>
    <scope>NUCLEOTIDE SEQUENCE [LARGE SCALE GENOMIC DNA]</scope>
    <source>
        <strain evidence="3 4">NCTC5386</strain>
    </source>
</reference>
<accession>A0A4U9XI54</accession>
<dbReference type="PANTHER" id="PTHR31223">
    <property type="entry name" value="LOG FAMILY PROTEIN YJL055W"/>
    <property type="match status" value="1"/>
</dbReference>
<proteinExistence type="inferred from homology"/>
<keyword evidence="2" id="KW-0203">Cytokinin biosynthesis</keyword>
<keyword evidence="2" id="KW-0378">Hydrolase</keyword>
<dbReference type="GO" id="GO:0009691">
    <property type="term" value="P:cytokinin biosynthetic process"/>
    <property type="evidence" value="ECO:0007669"/>
    <property type="project" value="UniProtKB-UniRule"/>
</dbReference>
<evidence type="ECO:0000256" key="1">
    <source>
        <dbReference type="ARBA" id="ARBA00006763"/>
    </source>
</evidence>
<evidence type="ECO:0000256" key="2">
    <source>
        <dbReference type="RuleBase" id="RU363015"/>
    </source>
</evidence>
<dbReference type="InterPro" id="IPR031100">
    <property type="entry name" value="LOG_fam"/>
</dbReference>
<dbReference type="Proteomes" id="UP000394068">
    <property type="component" value="Unassembled WGS sequence"/>
</dbReference>
<dbReference type="AlphaFoldDB" id="A0A4U9XI54"/>
<dbReference type="NCBIfam" id="TIGR00730">
    <property type="entry name" value="Rossman fold protein, TIGR00730 family"/>
    <property type="match status" value="1"/>
</dbReference>
<dbReference type="GO" id="GO:0016799">
    <property type="term" value="F:hydrolase activity, hydrolyzing N-glycosyl compounds"/>
    <property type="evidence" value="ECO:0007669"/>
    <property type="project" value="TreeGrafter"/>
</dbReference>
<dbReference type="EMBL" id="CABEHT010000001">
    <property type="protein sequence ID" value="VTS12452.1"/>
    <property type="molecule type" value="Genomic_DNA"/>
</dbReference>
<dbReference type="SUPFAM" id="SSF102405">
    <property type="entry name" value="MCP/YpsA-like"/>
    <property type="match status" value="1"/>
</dbReference>
<dbReference type="EC" id="3.2.2.n1" evidence="2"/>
<dbReference type="Gene3D" id="3.40.50.450">
    <property type="match status" value="1"/>
</dbReference>
<dbReference type="GO" id="GO:0005829">
    <property type="term" value="C:cytosol"/>
    <property type="evidence" value="ECO:0007669"/>
    <property type="project" value="TreeGrafter"/>
</dbReference>
<dbReference type="Pfam" id="PF03641">
    <property type="entry name" value="Lysine_decarbox"/>
    <property type="match status" value="1"/>
</dbReference>
<sequence length="190" mass="21295">MKLTIFCGASTGSNPIYSQKTRELALWMAQNKHDLVYGGGKIGLMGVMADTLIEKGGYTTGVMPTFLRDREIAHVHLSELIIVEDMPKRKAKMMSLGEAFIALPGGPGTLEEISQVISWSRIGQNDKPCILFNINGYFDQLRKMFDHMVTEGFLSQADRDNVLFSDNISEIEAFISNYQAPHVRKYQSLK</sequence>
<evidence type="ECO:0000313" key="4">
    <source>
        <dbReference type="Proteomes" id="UP000394068"/>
    </source>
</evidence>
<protein>
    <recommendedName>
        <fullName evidence="2">Cytokinin riboside 5'-monophosphate phosphoribohydrolase</fullName>
        <ecNumber evidence="2">3.2.2.n1</ecNumber>
    </recommendedName>
</protein>
<dbReference type="RefSeq" id="WP_077323010.1">
    <property type="nucleotide sequence ID" value="NZ_CABEHT010000001.1"/>
</dbReference>